<gene>
    <name evidence="1" type="ORF">FWILDA_LOCUS15881</name>
</gene>
<name>A0A9W4T588_9GLOM</name>
<dbReference type="EMBL" id="CAMKVN010008991">
    <property type="protein sequence ID" value="CAI2193048.1"/>
    <property type="molecule type" value="Genomic_DNA"/>
</dbReference>
<organism evidence="1 2">
    <name type="scientific">Funneliformis geosporum</name>
    <dbReference type="NCBI Taxonomy" id="1117311"/>
    <lineage>
        <taxon>Eukaryota</taxon>
        <taxon>Fungi</taxon>
        <taxon>Fungi incertae sedis</taxon>
        <taxon>Mucoromycota</taxon>
        <taxon>Glomeromycotina</taxon>
        <taxon>Glomeromycetes</taxon>
        <taxon>Glomerales</taxon>
        <taxon>Glomeraceae</taxon>
        <taxon>Funneliformis</taxon>
    </lineage>
</organism>
<keyword evidence="2" id="KW-1185">Reference proteome</keyword>
<comment type="caution">
    <text evidence="1">The sequence shown here is derived from an EMBL/GenBank/DDBJ whole genome shotgun (WGS) entry which is preliminary data.</text>
</comment>
<protein>
    <submittedName>
        <fullName evidence="1">7068_t:CDS:1</fullName>
    </submittedName>
</protein>
<dbReference type="Proteomes" id="UP001153678">
    <property type="component" value="Unassembled WGS sequence"/>
</dbReference>
<proteinExistence type="predicted"/>
<evidence type="ECO:0000313" key="1">
    <source>
        <dbReference type="EMBL" id="CAI2193048.1"/>
    </source>
</evidence>
<reference evidence="1" key="1">
    <citation type="submission" date="2022-08" db="EMBL/GenBank/DDBJ databases">
        <authorList>
            <person name="Kallberg Y."/>
            <person name="Tangrot J."/>
            <person name="Rosling A."/>
        </authorList>
    </citation>
    <scope>NUCLEOTIDE SEQUENCE</scope>
    <source>
        <strain evidence="1">Wild A</strain>
    </source>
</reference>
<evidence type="ECO:0000313" key="2">
    <source>
        <dbReference type="Proteomes" id="UP001153678"/>
    </source>
</evidence>
<feature type="non-terminal residue" evidence="1">
    <location>
        <position position="1"/>
    </location>
</feature>
<accession>A0A9W4T588</accession>
<sequence>QISNALIQFSKDNEDVCLAQSQSSVNTTSLLEAKQNALPF</sequence>
<dbReference type="AlphaFoldDB" id="A0A9W4T588"/>